<feature type="compositionally biased region" description="Polar residues" evidence="1">
    <location>
        <begin position="172"/>
        <end position="200"/>
    </location>
</feature>
<accession>A0ABR1J877</accession>
<dbReference type="Proteomes" id="UP001498398">
    <property type="component" value="Unassembled WGS sequence"/>
</dbReference>
<name>A0ABR1J877_9AGAR</name>
<protein>
    <recommendedName>
        <fullName evidence="5">Mid2 domain-containing protein</fullName>
    </recommendedName>
</protein>
<keyword evidence="4" id="KW-1185">Reference proteome</keyword>
<feature type="compositionally biased region" description="Polar residues" evidence="1">
    <location>
        <begin position="270"/>
        <end position="320"/>
    </location>
</feature>
<feature type="region of interest" description="Disordered" evidence="1">
    <location>
        <begin position="255"/>
        <end position="354"/>
    </location>
</feature>
<organism evidence="3 4">
    <name type="scientific">Marasmiellus scandens</name>
    <dbReference type="NCBI Taxonomy" id="2682957"/>
    <lineage>
        <taxon>Eukaryota</taxon>
        <taxon>Fungi</taxon>
        <taxon>Dikarya</taxon>
        <taxon>Basidiomycota</taxon>
        <taxon>Agaricomycotina</taxon>
        <taxon>Agaricomycetes</taxon>
        <taxon>Agaricomycetidae</taxon>
        <taxon>Agaricales</taxon>
        <taxon>Marasmiineae</taxon>
        <taxon>Omphalotaceae</taxon>
        <taxon>Marasmiellus</taxon>
    </lineage>
</organism>
<keyword evidence="2" id="KW-0812">Transmembrane</keyword>
<evidence type="ECO:0008006" key="5">
    <source>
        <dbReference type="Google" id="ProtNLM"/>
    </source>
</evidence>
<keyword evidence="2" id="KW-1133">Transmembrane helix</keyword>
<feature type="region of interest" description="Disordered" evidence="1">
    <location>
        <begin position="170"/>
        <end position="203"/>
    </location>
</feature>
<evidence type="ECO:0000256" key="1">
    <source>
        <dbReference type="SAM" id="MobiDB-lite"/>
    </source>
</evidence>
<keyword evidence="2" id="KW-0472">Membrane</keyword>
<evidence type="ECO:0000313" key="4">
    <source>
        <dbReference type="Proteomes" id="UP001498398"/>
    </source>
</evidence>
<gene>
    <name evidence="3" type="ORF">VKT23_013018</name>
</gene>
<evidence type="ECO:0000256" key="2">
    <source>
        <dbReference type="SAM" id="Phobius"/>
    </source>
</evidence>
<dbReference type="EMBL" id="JBANRG010000034">
    <property type="protein sequence ID" value="KAK7450136.1"/>
    <property type="molecule type" value="Genomic_DNA"/>
</dbReference>
<feature type="transmembrane region" description="Helical" evidence="2">
    <location>
        <begin position="207"/>
        <end position="230"/>
    </location>
</feature>
<comment type="caution">
    <text evidence="3">The sequence shown here is derived from an EMBL/GenBank/DDBJ whole genome shotgun (WGS) entry which is preliminary data.</text>
</comment>
<reference evidence="3 4" key="1">
    <citation type="submission" date="2024-01" db="EMBL/GenBank/DDBJ databases">
        <title>A draft genome for the cacao thread blight pathogen Marasmiellus scandens.</title>
        <authorList>
            <person name="Baruah I.K."/>
            <person name="Leung J."/>
            <person name="Bukari Y."/>
            <person name="Amoako-Attah I."/>
            <person name="Meinhardt L.W."/>
            <person name="Bailey B.A."/>
            <person name="Cohen S.P."/>
        </authorList>
    </citation>
    <scope>NUCLEOTIDE SEQUENCE [LARGE SCALE GENOMIC DNA]</scope>
    <source>
        <strain evidence="3 4">GH-19</strain>
    </source>
</reference>
<evidence type="ECO:0000313" key="3">
    <source>
        <dbReference type="EMBL" id="KAK7450136.1"/>
    </source>
</evidence>
<sequence length="354" mass="36862">MNEIVLGGTPKTTVLAGTDQNNLTWTLDQPVGAKLILQVIDSQGSSGGVIDTKTVTKGQTTNCVDSTNNNNSDFVVSSNVTGNLDTCQPWGLRIEGGTKPYTLTIAQTNADAVTNVTMPDDADVYTYINRGDPGFTLAAAVSDATGKWAFGTPNVTTSATSGSTDLGCGGLISTSGNATGTDQPTESSGVPTTPSSGDGSNDSKKQIAITAGISVPLGVLLLGAIFWLLYRRFRPTTPAPKVVLDLDPYMDTVTSPTRGGVESSSRTKHTTSSVSSGIQPEAYTSTTSSSPNVKSRNSEPLQTAQLPNSTSTDVSASWNTRELAHPGGPVIQHQDSEDVAREIPPPYVDRGVFS</sequence>
<proteinExistence type="predicted"/>